<keyword evidence="6 7" id="KW-0411">Iron-sulfur</keyword>
<dbReference type="Proteomes" id="UP000678545">
    <property type="component" value="Unassembled WGS sequence"/>
</dbReference>
<dbReference type="GO" id="GO:0009055">
    <property type="term" value="F:electron transfer activity"/>
    <property type="evidence" value="ECO:0007669"/>
    <property type="project" value="InterPro"/>
</dbReference>
<evidence type="ECO:0000256" key="3">
    <source>
        <dbReference type="ARBA" id="ARBA00022723"/>
    </source>
</evidence>
<dbReference type="InterPro" id="IPR036369">
    <property type="entry name" value="HIPIP_sf"/>
</dbReference>
<reference evidence="10" key="1">
    <citation type="submission" date="2021-04" db="EMBL/GenBank/DDBJ databases">
        <title>novel species isolated from subtropical streams in China.</title>
        <authorList>
            <person name="Lu H."/>
        </authorList>
    </citation>
    <scope>NUCLEOTIDE SEQUENCE</scope>
    <source>
        <strain evidence="10">FT137W</strain>
    </source>
</reference>
<proteinExistence type="inferred from homology"/>
<dbReference type="InterPro" id="IPR000170">
    <property type="entry name" value="High_potential_FeS_prot"/>
</dbReference>
<dbReference type="Pfam" id="PF01355">
    <property type="entry name" value="HIPIP"/>
    <property type="match status" value="1"/>
</dbReference>
<evidence type="ECO:0000256" key="6">
    <source>
        <dbReference type="ARBA" id="ARBA00023014"/>
    </source>
</evidence>
<dbReference type="InterPro" id="IPR006311">
    <property type="entry name" value="TAT_signal"/>
</dbReference>
<dbReference type="PROSITE" id="PS51373">
    <property type="entry name" value="HIPIP"/>
    <property type="match status" value="1"/>
</dbReference>
<comment type="function">
    <text evidence="7">Specific class of high-redox-potential 4Fe-4S ferredoxins. Functions in anaerobic electron transport in most purple and in some other photosynthetic bacteria and in at least one genus (Paracoccus) of halophilic, denitrifying bacteria.</text>
</comment>
<accession>A0A941E0K6</accession>
<comment type="subunit">
    <text evidence="7">Homodimer.</text>
</comment>
<feature type="chain" id="PRO_5038040371" description="High-potential iron-sulfur protein" evidence="8">
    <location>
        <begin position="28"/>
        <end position="103"/>
    </location>
</feature>
<dbReference type="GO" id="GO:0019646">
    <property type="term" value="P:aerobic electron transport chain"/>
    <property type="evidence" value="ECO:0007669"/>
    <property type="project" value="InterPro"/>
</dbReference>
<evidence type="ECO:0000256" key="1">
    <source>
        <dbReference type="ARBA" id="ARBA00022448"/>
    </source>
</evidence>
<comment type="caution">
    <text evidence="10">The sequence shown here is derived from an EMBL/GenBank/DDBJ whole genome shotgun (WGS) entry which is preliminary data.</text>
</comment>
<keyword evidence="1 7" id="KW-0813">Transport</keyword>
<dbReference type="GO" id="GO:0051539">
    <property type="term" value="F:4 iron, 4 sulfur cluster binding"/>
    <property type="evidence" value="ECO:0007669"/>
    <property type="project" value="UniProtKB-KW"/>
</dbReference>
<dbReference type="AlphaFoldDB" id="A0A941E0K6"/>
<evidence type="ECO:0000313" key="10">
    <source>
        <dbReference type="EMBL" id="MBR7800215.1"/>
    </source>
</evidence>
<keyword evidence="5 7" id="KW-0408">Iron</keyword>
<feature type="domain" description="High potential iron-sulfur proteins family profile" evidence="9">
    <location>
        <begin position="26"/>
        <end position="103"/>
    </location>
</feature>
<gene>
    <name evidence="10" type="ORF">KDM90_09415</name>
</gene>
<evidence type="ECO:0000259" key="9">
    <source>
        <dbReference type="PROSITE" id="PS51373"/>
    </source>
</evidence>
<feature type="signal peptide" evidence="8">
    <location>
        <begin position="1"/>
        <end position="27"/>
    </location>
</feature>
<keyword evidence="8" id="KW-0732">Signal</keyword>
<keyword evidence="3 7" id="KW-0479">Metal-binding</keyword>
<dbReference type="SUPFAM" id="SSF57652">
    <property type="entry name" value="HIPIP (high potential iron protein)"/>
    <property type="match status" value="1"/>
</dbReference>
<keyword evidence="11" id="KW-1185">Reference proteome</keyword>
<keyword evidence="4 7" id="KW-0249">Electron transport</keyword>
<evidence type="ECO:0000256" key="4">
    <source>
        <dbReference type="ARBA" id="ARBA00022982"/>
    </source>
</evidence>
<dbReference type="Gene3D" id="4.10.490.10">
    <property type="entry name" value="High potential iron-sulphur protein"/>
    <property type="match status" value="1"/>
</dbReference>
<keyword evidence="2 7" id="KW-0004">4Fe-4S</keyword>
<evidence type="ECO:0000256" key="8">
    <source>
        <dbReference type="SAM" id="SignalP"/>
    </source>
</evidence>
<sequence length="103" mass="10889">MMKSRRQFLIQAVPAALGLGAALKVNAQANRVDEAAPGSVALGYKHDASKVDTKKFPAYAAGKNCVNCMLYQGKATDAWANCAALGNKQVSAKGWCMAWAKKA</sequence>
<name>A0A941E0K6_9BURK</name>
<evidence type="ECO:0000313" key="11">
    <source>
        <dbReference type="Proteomes" id="UP000678545"/>
    </source>
</evidence>
<comment type="similarity">
    <text evidence="7">Belongs to the high-potential iron-sulfur protein (HiPIP) family.</text>
</comment>
<organism evidence="10 11">
    <name type="scientific">Undibacterium fentianense</name>
    <dbReference type="NCBI Taxonomy" id="2828728"/>
    <lineage>
        <taxon>Bacteria</taxon>
        <taxon>Pseudomonadati</taxon>
        <taxon>Pseudomonadota</taxon>
        <taxon>Betaproteobacteria</taxon>
        <taxon>Burkholderiales</taxon>
        <taxon>Oxalobacteraceae</taxon>
        <taxon>Undibacterium</taxon>
    </lineage>
</organism>
<protein>
    <recommendedName>
        <fullName evidence="7">High-potential iron-sulfur protein</fullName>
        <shortName evidence="7">HiPIP</shortName>
    </recommendedName>
</protein>
<evidence type="ECO:0000256" key="7">
    <source>
        <dbReference type="RuleBase" id="RU000620"/>
    </source>
</evidence>
<evidence type="ECO:0000256" key="5">
    <source>
        <dbReference type="ARBA" id="ARBA00023004"/>
    </source>
</evidence>
<evidence type="ECO:0000256" key="2">
    <source>
        <dbReference type="ARBA" id="ARBA00022485"/>
    </source>
</evidence>
<dbReference type="PROSITE" id="PS51318">
    <property type="entry name" value="TAT"/>
    <property type="match status" value="1"/>
</dbReference>
<dbReference type="EMBL" id="JAGSPJ010000003">
    <property type="protein sequence ID" value="MBR7800215.1"/>
    <property type="molecule type" value="Genomic_DNA"/>
</dbReference>
<dbReference type="RefSeq" id="WP_212675338.1">
    <property type="nucleotide sequence ID" value="NZ_JAGSPJ010000003.1"/>
</dbReference>
<dbReference type="GO" id="GO:0046872">
    <property type="term" value="F:metal ion binding"/>
    <property type="evidence" value="ECO:0007669"/>
    <property type="project" value="UniProtKB-KW"/>
</dbReference>